<keyword evidence="2" id="KW-0223">Dioxygenase</keyword>
<dbReference type="eggNOG" id="COG2514">
    <property type="taxonomic scope" value="Bacteria"/>
</dbReference>
<dbReference type="Pfam" id="PF00903">
    <property type="entry name" value="Glyoxalase"/>
    <property type="match status" value="2"/>
</dbReference>
<dbReference type="InterPro" id="IPR004360">
    <property type="entry name" value="Glyas_Fos-R_dOase_dom"/>
</dbReference>
<name>D1C989_SPHTD</name>
<dbReference type="KEGG" id="sti:Sthe_2979"/>
<keyword evidence="3" id="KW-1185">Reference proteome</keyword>
<dbReference type="RefSeq" id="WP_012873417.1">
    <property type="nucleotide sequence ID" value="NC_013524.1"/>
</dbReference>
<dbReference type="InParanoid" id="D1C989"/>
<feature type="domain" description="VOC" evidence="1">
    <location>
        <begin position="18"/>
        <end position="137"/>
    </location>
</feature>
<dbReference type="PANTHER" id="PTHR43279:SF1">
    <property type="entry name" value="CATECHOL-2,3-DIOXYGENASE"/>
    <property type="match status" value="1"/>
</dbReference>
<dbReference type="OrthoDB" id="9792626at2"/>
<dbReference type="Proteomes" id="UP000002027">
    <property type="component" value="Chromosome 2"/>
</dbReference>
<evidence type="ECO:0000313" key="2">
    <source>
        <dbReference type="EMBL" id="ACZ40382.1"/>
    </source>
</evidence>
<dbReference type="InterPro" id="IPR029068">
    <property type="entry name" value="Glyas_Bleomycin-R_OHBP_Dase"/>
</dbReference>
<dbReference type="GO" id="GO:0051213">
    <property type="term" value="F:dioxygenase activity"/>
    <property type="evidence" value="ECO:0007669"/>
    <property type="project" value="UniProtKB-KW"/>
</dbReference>
<dbReference type="Gene3D" id="3.10.180.10">
    <property type="entry name" value="2,3-Dihydroxybiphenyl 1,2-Dioxygenase, domain 1"/>
    <property type="match status" value="2"/>
</dbReference>
<dbReference type="SUPFAM" id="SSF54593">
    <property type="entry name" value="Glyoxalase/Bleomycin resistance protein/Dihydroxybiphenyl dioxygenase"/>
    <property type="match status" value="2"/>
</dbReference>
<dbReference type="CDD" id="cd16359">
    <property type="entry name" value="VOC_BsCatE_like_C"/>
    <property type="match status" value="1"/>
</dbReference>
<dbReference type="PROSITE" id="PS51819">
    <property type="entry name" value="VOC"/>
    <property type="match status" value="2"/>
</dbReference>
<proteinExistence type="predicted"/>
<dbReference type="STRING" id="479434.Sthe_2979"/>
<keyword evidence="2" id="KW-0560">Oxidoreductase</keyword>
<accession>D1C989</accession>
<dbReference type="InterPro" id="IPR037523">
    <property type="entry name" value="VOC_core"/>
</dbReference>
<feature type="domain" description="VOC" evidence="1">
    <location>
        <begin position="181"/>
        <end position="295"/>
    </location>
</feature>
<evidence type="ECO:0000259" key="1">
    <source>
        <dbReference type="PROSITE" id="PS51819"/>
    </source>
</evidence>
<dbReference type="AlphaFoldDB" id="D1C989"/>
<dbReference type="PANTHER" id="PTHR43279">
    <property type="entry name" value="CATECHOL-2,3-DIOXYGENASE"/>
    <property type="match status" value="1"/>
</dbReference>
<organism evidence="2 3">
    <name type="scientific">Sphaerobacter thermophilus (strain ATCC 49802 / DSM 20745 / KCCM 41009 / NCIMB 13125 / S 6022)</name>
    <dbReference type="NCBI Taxonomy" id="479434"/>
    <lineage>
        <taxon>Bacteria</taxon>
        <taxon>Pseudomonadati</taxon>
        <taxon>Thermomicrobiota</taxon>
        <taxon>Thermomicrobia</taxon>
        <taxon>Sphaerobacterales</taxon>
        <taxon>Sphaerobacterineae</taxon>
        <taxon>Sphaerobacteraceae</taxon>
        <taxon>Sphaerobacter</taxon>
    </lineage>
</organism>
<dbReference type="EMBL" id="CP001824">
    <property type="protein sequence ID" value="ACZ40382.1"/>
    <property type="molecule type" value="Genomic_DNA"/>
</dbReference>
<evidence type="ECO:0000313" key="3">
    <source>
        <dbReference type="Proteomes" id="UP000002027"/>
    </source>
</evidence>
<reference evidence="3" key="1">
    <citation type="submission" date="2009-11" db="EMBL/GenBank/DDBJ databases">
        <title>The complete chromosome 2 of Sphaerobacter thermophilus DSM 20745.</title>
        <authorList>
            <person name="Lucas S."/>
            <person name="Copeland A."/>
            <person name="Lapidus A."/>
            <person name="Glavina del Rio T."/>
            <person name="Dalin E."/>
            <person name="Tice H."/>
            <person name="Bruce D."/>
            <person name="Goodwin L."/>
            <person name="Pitluck S."/>
            <person name="Kyrpides N."/>
            <person name="Mavromatis K."/>
            <person name="Ivanova N."/>
            <person name="Mikhailova N."/>
            <person name="LaButti K.M."/>
            <person name="Clum A."/>
            <person name="Sun H.I."/>
            <person name="Brettin T."/>
            <person name="Detter J.C."/>
            <person name="Han C."/>
            <person name="Larimer F."/>
            <person name="Land M."/>
            <person name="Hauser L."/>
            <person name="Markowitz V."/>
            <person name="Cheng J.F."/>
            <person name="Hugenholtz P."/>
            <person name="Woyke T."/>
            <person name="Wu D."/>
            <person name="Steenblock K."/>
            <person name="Schneider S."/>
            <person name="Pukall R."/>
            <person name="Goeker M."/>
            <person name="Klenk H.P."/>
            <person name="Eisen J.A."/>
        </authorList>
    </citation>
    <scope>NUCLEOTIDE SEQUENCE [LARGE SCALE GENOMIC DNA]</scope>
    <source>
        <strain evidence="3">ATCC 49802 / DSM 20745 / S 6022</strain>
    </source>
</reference>
<protein>
    <submittedName>
        <fullName evidence="2">Glyoxalase/bleomycin resistance protein/dioxygenase</fullName>
    </submittedName>
</protein>
<gene>
    <name evidence="2" type="ordered locus">Sthe_2979</name>
</gene>
<dbReference type="FunCoup" id="D1C989">
    <property type="interactions" value="22"/>
</dbReference>
<sequence>MTSTAPDHPTATIDPGTEVGLLALTVADLERSLTFYTAAIGLAVLERSDGAATLGVAGRPILLLREQPGAEPWPRGARSYTGLYHFAILLPTRADLGRWLRNWLELGFPLPGQGDHLVSEALYLEDPDGHGIEMYRDRPREEWQWSNGQVQMATLPVDIRGLLRDAEEEGRPWSGLPEGTRLGHMHLQVSDIRQSADFYHGVLGFDIVAHMPMALFVSAGGYHHHIGMNVWHSRGAGPAPDEFVRLRYFTVDLPSREALQAVVARIDAAGIAHRQAGDRVVVQDPSGNTLVLQAGRALSVADAAAIEGVI</sequence>
<reference evidence="2 3" key="2">
    <citation type="journal article" date="2010" name="Stand. Genomic Sci.">
        <title>Complete genome sequence of Desulfohalobium retbaense type strain (HR(100)).</title>
        <authorList>
            <person name="Spring S."/>
            <person name="Nolan M."/>
            <person name="Lapidus A."/>
            <person name="Glavina Del Rio T."/>
            <person name="Copeland A."/>
            <person name="Tice H."/>
            <person name="Cheng J.F."/>
            <person name="Lucas S."/>
            <person name="Land M."/>
            <person name="Chen F."/>
            <person name="Bruce D."/>
            <person name="Goodwin L."/>
            <person name="Pitluck S."/>
            <person name="Ivanova N."/>
            <person name="Mavromatis K."/>
            <person name="Mikhailova N."/>
            <person name="Pati A."/>
            <person name="Chen A."/>
            <person name="Palaniappan K."/>
            <person name="Hauser L."/>
            <person name="Chang Y.J."/>
            <person name="Jeffries C.D."/>
            <person name="Munk C."/>
            <person name="Kiss H."/>
            <person name="Chain P."/>
            <person name="Han C."/>
            <person name="Brettin T."/>
            <person name="Detter J.C."/>
            <person name="Schuler E."/>
            <person name="Goker M."/>
            <person name="Rohde M."/>
            <person name="Bristow J."/>
            <person name="Eisen J.A."/>
            <person name="Markowitz V."/>
            <person name="Hugenholtz P."/>
            <person name="Kyrpides N.C."/>
            <person name="Klenk H.P."/>
        </authorList>
    </citation>
    <scope>NUCLEOTIDE SEQUENCE [LARGE SCALE GENOMIC DNA]</scope>
    <source>
        <strain evidence="3">ATCC 49802 / DSM 20745 / S 6022</strain>
    </source>
</reference>
<dbReference type="HOGENOM" id="CLU_059557_0_0_0"/>